<protein>
    <recommendedName>
        <fullName evidence="3">MarR family transcriptional regulator</fullName>
    </recommendedName>
</protein>
<dbReference type="Proteomes" id="UP001500523">
    <property type="component" value="Unassembled WGS sequence"/>
</dbReference>
<organism evidence="1 2">
    <name type="scientific">Sphingomonas cynarae</name>
    <dbReference type="NCBI Taxonomy" id="930197"/>
    <lineage>
        <taxon>Bacteria</taxon>
        <taxon>Pseudomonadati</taxon>
        <taxon>Pseudomonadota</taxon>
        <taxon>Alphaproteobacteria</taxon>
        <taxon>Sphingomonadales</taxon>
        <taxon>Sphingomonadaceae</taxon>
        <taxon>Sphingomonas</taxon>
    </lineage>
</organism>
<evidence type="ECO:0008006" key="3">
    <source>
        <dbReference type="Google" id="ProtNLM"/>
    </source>
</evidence>
<gene>
    <name evidence="1" type="ORF">GCM10022268_00500</name>
</gene>
<sequence>MYDDRQRRRDFVPAELLTDPAWDILLWVFIETEHGRRVTSLEAAVAAGVTNDIGLRWISALRKAGLVMPWWADDDSDSYVMLSDTGYRGMQRYLQADA</sequence>
<comment type="caution">
    <text evidence="1">The sequence shown here is derived from an EMBL/GenBank/DDBJ whole genome shotgun (WGS) entry which is preliminary data.</text>
</comment>
<name>A0ABP7CN86_9SPHN</name>
<evidence type="ECO:0000313" key="1">
    <source>
        <dbReference type="EMBL" id="GAA3693457.1"/>
    </source>
</evidence>
<dbReference type="RefSeq" id="WP_344691135.1">
    <property type="nucleotide sequence ID" value="NZ_BAABBF010000001.1"/>
</dbReference>
<reference evidence="2" key="1">
    <citation type="journal article" date="2019" name="Int. J. Syst. Evol. Microbiol.">
        <title>The Global Catalogue of Microorganisms (GCM) 10K type strain sequencing project: providing services to taxonomists for standard genome sequencing and annotation.</title>
        <authorList>
            <consortium name="The Broad Institute Genomics Platform"/>
            <consortium name="The Broad Institute Genome Sequencing Center for Infectious Disease"/>
            <person name="Wu L."/>
            <person name="Ma J."/>
        </authorList>
    </citation>
    <scope>NUCLEOTIDE SEQUENCE [LARGE SCALE GENOMIC DNA]</scope>
    <source>
        <strain evidence="2">JCM 17498</strain>
    </source>
</reference>
<keyword evidence="2" id="KW-1185">Reference proteome</keyword>
<dbReference type="EMBL" id="BAABBF010000001">
    <property type="protein sequence ID" value="GAA3693457.1"/>
    <property type="molecule type" value="Genomic_DNA"/>
</dbReference>
<accession>A0ABP7CN86</accession>
<proteinExistence type="predicted"/>
<evidence type="ECO:0000313" key="2">
    <source>
        <dbReference type="Proteomes" id="UP001500523"/>
    </source>
</evidence>